<proteinExistence type="predicted"/>
<dbReference type="Proteomes" id="UP000029393">
    <property type="component" value="Unassembled WGS sequence"/>
</dbReference>
<dbReference type="InterPro" id="IPR001434">
    <property type="entry name" value="OmcB-like_DUF11"/>
</dbReference>
<feature type="domain" description="DUF11" evidence="2">
    <location>
        <begin position="13"/>
        <end position="85"/>
    </location>
</feature>
<dbReference type="AlphaFoldDB" id="A0A091B355"/>
<evidence type="ECO:0000259" key="2">
    <source>
        <dbReference type="Pfam" id="PF01345"/>
    </source>
</evidence>
<reference evidence="3 4" key="1">
    <citation type="submission" date="2013-09" db="EMBL/GenBank/DDBJ databases">
        <title>Genome sequencing of Arenimonas metalli.</title>
        <authorList>
            <person name="Chen F."/>
            <person name="Wang G."/>
        </authorList>
    </citation>
    <scope>NUCLEOTIDE SEQUENCE [LARGE SCALE GENOMIC DNA]</scope>
    <source>
        <strain evidence="3 4">CF5-1</strain>
    </source>
</reference>
<evidence type="ECO:0000313" key="3">
    <source>
        <dbReference type="EMBL" id="KFN47023.1"/>
    </source>
</evidence>
<dbReference type="Pfam" id="PF01345">
    <property type="entry name" value="DUF11"/>
    <property type="match status" value="1"/>
</dbReference>
<organism evidence="3 4">
    <name type="scientific">Arenimonas metalli CF5-1</name>
    <dbReference type="NCBI Taxonomy" id="1384056"/>
    <lineage>
        <taxon>Bacteria</taxon>
        <taxon>Pseudomonadati</taxon>
        <taxon>Pseudomonadota</taxon>
        <taxon>Gammaproteobacteria</taxon>
        <taxon>Lysobacterales</taxon>
        <taxon>Lysobacteraceae</taxon>
        <taxon>Arenimonas</taxon>
    </lineage>
</organism>
<evidence type="ECO:0000313" key="4">
    <source>
        <dbReference type="Proteomes" id="UP000029393"/>
    </source>
</evidence>
<keyword evidence="4" id="KW-1185">Reference proteome</keyword>
<evidence type="ECO:0000256" key="1">
    <source>
        <dbReference type="SAM" id="MobiDB-lite"/>
    </source>
</evidence>
<sequence>MFDALVSMTASEPVGWSCVAGSLGNGNFNTVCTATGSLASGARVNFTLNVTAPNVQGQPTLTYRATVGSTTPRDPLPVNNSATRTLQVEGAPAAIPGQSGRG</sequence>
<comment type="caution">
    <text evidence="3">The sequence shown here is derived from an EMBL/GenBank/DDBJ whole genome shotgun (WGS) entry which is preliminary data.</text>
</comment>
<accession>A0A091B355</accession>
<dbReference type="EMBL" id="AVCK01000012">
    <property type="protein sequence ID" value="KFN47023.1"/>
    <property type="molecule type" value="Genomic_DNA"/>
</dbReference>
<feature type="compositionally biased region" description="Polar residues" evidence="1">
    <location>
        <begin position="65"/>
        <end position="86"/>
    </location>
</feature>
<dbReference type="PATRIC" id="fig|1384056.3.peg.951"/>
<gene>
    <name evidence="3" type="ORF">N787_01615</name>
</gene>
<feature type="region of interest" description="Disordered" evidence="1">
    <location>
        <begin position="65"/>
        <end position="102"/>
    </location>
</feature>
<name>A0A091B355_9GAMM</name>
<protein>
    <recommendedName>
        <fullName evidence="2">DUF11 domain-containing protein</fullName>
    </recommendedName>
</protein>